<reference evidence="1 2" key="1">
    <citation type="submission" date="2019-11" db="EMBL/GenBank/DDBJ databases">
        <title>Gordonia sp. nov., a novel actinobacterium isolated from mangrove soil in Hainan.</title>
        <authorList>
            <person name="Huang X."/>
            <person name="Xie Y."/>
            <person name="Chu X."/>
            <person name="Xiao K."/>
        </authorList>
    </citation>
    <scope>NUCLEOTIDE SEQUENCE [LARGE SCALE GENOMIC DNA]</scope>
    <source>
        <strain evidence="1 2">HNM0687</strain>
    </source>
</reference>
<accession>A0A6L7GWN3</accession>
<dbReference type="Proteomes" id="UP000475545">
    <property type="component" value="Unassembled WGS sequence"/>
</dbReference>
<dbReference type="RefSeq" id="WP_202399135.1">
    <property type="nucleotide sequence ID" value="NZ_CP102850.1"/>
</dbReference>
<evidence type="ECO:0000313" key="1">
    <source>
        <dbReference type="EMBL" id="MXP24409.1"/>
    </source>
</evidence>
<evidence type="ECO:0000313" key="2">
    <source>
        <dbReference type="Proteomes" id="UP000475545"/>
    </source>
</evidence>
<proteinExistence type="predicted"/>
<organism evidence="1 2">
    <name type="scientific">Gordonia mangrovi</name>
    <dbReference type="NCBI Taxonomy" id="2665643"/>
    <lineage>
        <taxon>Bacteria</taxon>
        <taxon>Bacillati</taxon>
        <taxon>Actinomycetota</taxon>
        <taxon>Actinomycetes</taxon>
        <taxon>Mycobacteriales</taxon>
        <taxon>Gordoniaceae</taxon>
        <taxon>Gordonia</taxon>
    </lineage>
</organism>
<dbReference type="AlphaFoldDB" id="A0A6L7GWN3"/>
<comment type="caution">
    <text evidence="1">The sequence shown here is derived from an EMBL/GenBank/DDBJ whole genome shotgun (WGS) entry which is preliminary data.</text>
</comment>
<dbReference type="EMBL" id="WMBR01000013">
    <property type="protein sequence ID" value="MXP24409.1"/>
    <property type="molecule type" value="Genomic_DNA"/>
</dbReference>
<keyword evidence="2" id="KW-1185">Reference proteome</keyword>
<sequence>MNACGDAFGHLEVDRVLGLRPVDGDDGDAVGEFGGDMDLKALTRGERPGTRWTGK</sequence>
<gene>
    <name evidence="1" type="ORF">GIY30_24105</name>
</gene>
<protein>
    <submittedName>
        <fullName evidence="1">Uncharacterized protein</fullName>
    </submittedName>
</protein>
<name>A0A6L7GWN3_9ACTN</name>